<dbReference type="EMBL" id="BLXT01004113">
    <property type="protein sequence ID" value="GFO09581.1"/>
    <property type="molecule type" value="Genomic_DNA"/>
</dbReference>
<accession>A0AAV4AEF4</accession>
<dbReference type="AlphaFoldDB" id="A0AAV4AEF4"/>
<reference evidence="1 2" key="1">
    <citation type="journal article" date="2021" name="Elife">
        <title>Chloroplast acquisition without the gene transfer in kleptoplastic sea slugs, Plakobranchus ocellatus.</title>
        <authorList>
            <person name="Maeda T."/>
            <person name="Takahashi S."/>
            <person name="Yoshida T."/>
            <person name="Shimamura S."/>
            <person name="Takaki Y."/>
            <person name="Nagai Y."/>
            <person name="Toyoda A."/>
            <person name="Suzuki Y."/>
            <person name="Arimoto A."/>
            <person name="Ishii H."/>
            <person name="Satoh N."/>
            <person name="Nishiyama T."/>
            <person name="Hasebe M."/>
            <person name="Maruyama T."/>
            <person name="Minagawa J."/>
            <person name="Obokata J."/>
            <person name="Shigenobu S."/>
        </authorList>
    </citation>
    <scope>NUCLEOTIDE SEQUENCE [LARGE SCALE GENOMIC DNA]</scope>
</reference>
<evidence type="ECO:0000313" key="1">
    <source>
        <dbReference type="EMBL" id="GFO09581.1"/>
    </source>
</evidence>
<name>A0AAV4AEF4_9GAST</name>
<organism evidence="1 2">
    <name type="scientific">Plakobranchus ocellatus</name>
    <dbReference type="NCBI Taxonomy" id="259542"/>
    <lineage>
        <taxon>Eukaryota</taxon>
        <taxon>Metazoa</taxon>
        <taxon>Spiralia</taxon>
        <taxon>Lophotrochozoa</taxon>
        <taxon>Mollusca</taxon>
        <taxon>Gastropoda</taxon>
        <taxon>Heterobranchia</taxon>
        <taxon>Euthyneura</taxon>
        <taxon>Panpulmonata</taxon>
        <taxon>Sacoglossa</taxon>
        <taxon>Placobranchoidea</taxon>
        <taxon>Plakobranchidae</taxon>
        <taxon>Plakobranchus</taxon>
    </lineage>
</organism>
<protein>
    <submittedName>
        <fullName evidence="1">Uncharacterized protein</fullName>
    </submittedName>
</protein>
<proteinExistence type="predicted"/>
<sequence>MAEGSSDGGLNPFPVPFSVSTITSSVLRLTVGLEASEHLVVDWLYTIAKLSHDHSSPASFTTQEVNPENCIFSLAQPTAILNKIRVRASTVIQTILSSSTGKRANERDRWLKHCGHASRLSVEVQRYYRTARVWYLLLMS</sequence>
<keyword evidence="2" id="KW-1185">Reference proteome</keyword>
<evidence type="ECO:0000313" key="2">
    <source>
        <dbReference type="Proteomes" id="UP000735302"/>
    </source>
</evidence>
<dbReference type="Proteomes" id="UP000735302">
    <property type="component" value="Unassembled WGS sequence"/>
</dbReference>
<gene>
    <name evidence="1" type="ORF">PoB_003608600</name>
</gene>
<comment type="caution">
    <text evidence="1">The sequence shown here is derived from an EMBL/GenBank/DDBJ whole genome shotgun (WGS) entry which is preliminary data.</text>
</comment>